<evidence type="ECO:0000256" key="1">
    <source>
        <dbReference type="SAM" id="MobiDB-lite"/>
    </source>
</evidence>
<evidence type="ECO:0000313" key="3">
    <source>
        <dbReference type="Proteomes" id="UP000550707"/>
    </source>
</evidence>
<comment type="caution">
    <text evidence="2">The sequence shown here is derived from an EMBL/GenBank/DDBJ whole genome shotgun (WGS) entry which is preliminary data.</text>
</comment>
<gene>
    <name evidence="2" type="ORF">HJG59_010486</name>
</gene>
<protein>
    <submittedName>
        <fullName evidence="2">Uncharacterized protein</fullName>
    </submittedName>
</protein>
<keyword evidence="3" id="KW-1185">Reference proteome</keyword>
<feature type="region of interest" description="Disordered" evidence="1">
    <location>
        <begin position="1"/>
        <end position="41"/>
    </location>
</feature>
<dbReference type="Proteomes" id="UP000550707">
    <property type="component" value="Unassembled WGS sequence"/>
</dbReference>
<dbReference type="EMBL" id="JACASF010000036">
    <property type="protein sequence ID" value="KAF6394831.1"/>
    <property type="molecule type" value="Genomic_DNA"/>
</dbReference>
<accession>A0A7J8B8J1</accession>
<reference evidence="2 3" key="1">
    <citation type="journal article" date="2020" name="Nature">
        <title>Six reference-quality genomes reveal evolution of bat adaptations.</title>
        <authorList>
            <person name="Jebb D."/>
            <person name="Huang Z."/>
            <person name="Pippel M."/>
            <person name="Hughes G.M."/>
            <person name="Lavrichenko K."/>
            <person name="Devanna P."/>
            <person name="Winkler S."/>
            <person name="Jermiin L.S."/>
            <person name="Skirmuntt E.C."/>
            <person name="Katzourakis A."/>
            <person name="Burkitt-Gray L."/>
            <person name="Ray D.A."/>
            <person name="Sullivan K.A.M."/>
            <person name="Roscito J.G."/>
            <person name="Kirilenko B.M."/>
            <person name="Davalos L.M."/>
            <person name="Corthals A.P."/>
            <person name="Power M.L."/>
            <person name="Jones G."/>
            <person name="Ransome R.D."/>
            <person name="Dechmann D.K.N."/>
            <person name="Locatelli A.G."/>
            <person name="Puechmaille S.J."/>
            <person name="Fedrigo O."/>
            <person name="Jarvis E.D."/>
            <person name="Hiller M."/>
            <person name="Vernes S.C."/>
            <person name="Myers E.W."/>
            <person name="Teeling E.C."/>
        </authorList>
    </citation>
    <scope>NUCLEOTIDE SEQUENCE [LARGE SCALE GENOMIC DNA]</scope>
    <source>
        <strain evidence="2">MMolMol1</strain>
        <tissue evidence="2">Muscle</tissue>
    </source>
</reference>
<name>A0A7J8B8J1_MOLMO</name>
<dbReference type="InParanoid" id="A0A7J8B8J1"/>
<evidence type="ECO:0000313" key="2">
    <source>
        <dbReference type="EMBL" id="KAF6394831.1"/>
    </source>
</evidence>
<feature type="compositionally biased region" description="Polar residues" evidence="1">
    <location>
        <begin position="16"/>
        <end position="29"/>
    </location>
</feature>
<dbReference type="AlphaFoldDB" id="A0A7J8B8J1"/>
<sequence length="167" mass="17079">MYVKNTTQGGKWGTVQKGSSSGSRETNGQAHLGRPRASESLRGFPGLGLHSTGGPAGVPGAWAAPRALEDLRGFPGLGRHREHWRTCGGSRALGGTESTGGPAGFPGLGRHREHWRTCGGSQALGGTQSTGGPAGVPGPWAAQALEDLRGLAEPWSHVLGGGQVCSR</sequence>
<organism evidence="2 3">
    <name type="scientific">Molossus molossus</name>
    <name type="common">Pallas' mastiff bat</name>
    <name type="synonym">Vespertilio molossus</name>
    <dbReference type="NCBI Taxonomy" id="27622"/>
    <lineage>
        <taxon>Eukaryota</taxon>
        <taxon>Metazoa</taxon>
        <taxon>Chordata</taxon>
        <taxon>Craniata</taxon>
        <taxon>Vertebrata</taxon>
        <taxon>Euteleostomi</taxon>
        <taxon>Mammalia</taxon>
        <taxon>Eutheria</taxon>
        <taxon>Laurasiatheria</taxon>
        <taxon>Chiroptera</taxon>
        <taxon>Yangochiroptera</taxon>
        <taxon>Molossidae</taxon>
        <taxon>Molossus</taxon>
    </lineage>
</organism>
<proteinExistence type="predicted"/>